<dbReference type="PATRIC" id="fig|1195236.3.peg.2415"/>
<gene>
    <name evidence="2" type="ORF">CTER_2111</name>
</gene>
<dbReference type="GO" id="GO:0006799">
    <property type="term" value="P:polyphosphate biosynthetic process"/>
    <property type="evidence" value="ECO:0007669"/>
    <property type="project" value="UniProtKB-ARBA"/>
</dbReference>
<evidence type="ECO:0000259" key="1">
    <source>
        <dbReference type="Pfam" id="PF09359"/>
    </source>
</evidence>
<dbReference type="Pfam" id="PF09359">
    <property type="entry name" value="VTC"/>
    <property type="match status" value="1"/>
</dbReference>
<sequence>MAISTFKRYEMKFLLSSEQFNTLLPKITEYMNPDEYCRGYRNYSIYNIYYDTLDSNLIRTSLSKPQYKEKLRLRSYTPSTSPDSKVYLELKKKTAGVVYKRRAAMTLREACRFVEEGSKPAAKNYIGAQVINELEFFLSKNKVYPATYISYNRMAFFGKDDREFRITFDSNIITRRNELNLEKGCFGEQLLDDGQYLMEVKISRAVPIWLARLLSELKVYKTSFSKYGTEYQRYYKQAVLDSLQMLTAIK</sequence>
<feature type="domain" description="VTC" evidence="1">
    <location>
        <begin position="7"/>
        <end position="233"/>
    </location>
</feature>
<dbReference type="InterPro" id="IPR018966">
    <property type="entry name" value="VTC_domain"/>
</dbReference>
<dbReference type="STRING" id="1195236.CTER_2111"/>
<dbReference type="CDD" id="cd07750">
    <property type="entry name" value="PolyPPase_VTC_like"/>
    <property type="match status" value="1"/>
</dbReference>
<name>S0FS54_RUMCE</name>
<dbReference type="Proteomes" id="UP000014155">
    <property type="component" value="Unassembled WGS sequence"/>
</dbReference>
<evidence type="ECO:0000313" key="2">
    <source>
        <dbReference type="EMBL" id="EMS72014.1"/>
    </source>
</evidence>
<protein>
    <submittedName>
        <fullName evidence="2">VTC domain-containing protein</fullName>
    </submittedName>
</protein>
<keyword evidence="3" id="KW-1185">Reference proteome</keyword>
<reference evidence="2 3" key="1">
    <citation type="journal article" date="2013" name="Genome Announc.">
        <title>Draft Genome Sequence of the Cellulolytic, Mesophilic, Anaerobic Bacterium Clostridium termitidis Strain CT1112 (DSM 5398).</title>
        <authorList>
            <person name="Lal S."/>
            <person name="Ramachandran U."/>
            <person name="Zhang X."/>
            <person name="Munir R."/>
            <person name="Sparling R."/>
            <person name="Levin D.B."/>
        </authorList>
    </citation>
    <scope>NUCLEOTIDE SEQUENCE [LARGE SCALE GENOMIC DNA]</scope>
    <source>
        <strain evidence="2 3">CT1112</strain>
    </source>
</reference>
<accession>S0FS54</accession>
<proteinExistence type="predicted"/>
<dbReference type="RefSeq" id="WP_004625526.1">
    <property type="nucleotide sequence ID" value="NZ_AORV01000031.1"/>
</dbReference>
<evidence type="ECO:0000313" key="3">
    <source>
        <dbReference type="Proteomes" id="UP000014155"/>
    </source>
</evidence>
<dbReference type="AlphaFoldDB" id="S0FS54"/>
<dbReference type="EMBL" id="AORV01000031">
    <property type="protein sequence ID" value="EMS72014.1"/>
    <property type="molecule type" value="Genomic_DNA"/>
</dbReference>
<dbReference type="eggNOG" id="COG5036">
    <property type="taxonomic scope" value="Bacteria"/>
</dbReference>
<organism evidence="2 3">
    <name type="scientific">Ruminiclostridium cellobioparum subsp. termitidis CT1112</name>
    <dbReference type="NCBI Taxonomy" id="1195236"/>
    <lineage>
        <taxon>Bacteria</taxon>
        <taxon>Bacillati</taxon>
        <taxon>Bacillota</taxon>
        <taxon>Clostridia</taxon>
        <taxon>Eubacteriales</taxon>
        <taxon>Oscillospiraceae</taxon>
        <taxon>Ruminiclostridium</taxon>
    </lineage>
</organism>
<dbReference type="InterPro" id="IPR042267">
    <property type="entry name" value="VTC_sf"/>
</dbReference>
<comment type="caution">
    <text evidence="2">The sequence shown here is derived from an EMBL/GenBank/DDBJ whole genome shotgun (WGS) entry which is preliminary data.</text>
</comment>
<dbReference type="Gene3D" id="3.20.100.30">
    <property type="entry name" value="VTC, catalytic tunnel domain"/>
    <property type="match status" value="1"/>
</dbReference>